<dbReference type="InterPro" id="IPR014756">
    <property type="entry name" value="Ig_E-set"/>
</dbReference>
<keyword evidence="7" id="KW-0186">Copper</keyword>
<organism evidence="13 14">
    <name type="scientific">Micromonospora coerulea</name>
    <dbReference type="NCBI Taxonomy" id="47856"/>
    <lineage>
        <taxon>Bacteria</taxon>
        <taxon>Bacillati</taxon>
        <taxon>Actinomycetota</taxon>
        <taxon>Actinomycetes</taxon>
        <taxon>Micromonosporales</taxon>
        <taxon>Micromonosporaceae</taxon>
        <taxon>Micromonospora</taxon>
    </lineage>
</organism>
<accession>A0ABP8STF0</accession>
<evidence type="ECO:0000256" key="10">
    <source>
        <dbReference type="SAM" id="Phobius"/>
    </source>
</evidence>
<comment type="caution">
    <text evidence="13">The sequence shown here is derived from an EMBL/GenBank/DDBJ whole genome shotgun (WGS) entry which is preliminary data.</text>
</comment>
<keyword evidence="14" id="KW-1185">Reference proteome</keyword>
<feature type="transmembrane region" description="Helical" evidence="10">
    <location>
        <begin position="330"/>
        <end position="351"/>
    </location>
</feature>
<name>A0ABP8STF0_9ACTN</name>
<feature type="region of interest" description="Disordered" evidence="9">
    <location>
        <begin position="1"/>
        <end position="25"/>
    </location>
</feature>
<protein>
    <submittedName>
        <fullName evidence="13">Copper resistance protein CopC</fullName>
    </submittedName>
</protein>
<reference evidence="14" key="1">
    <citation type="journal article" date="2019" name="Int. J. Syst. Evol. Microbiol.">
        <title>The Global Catalogue of Microorganisms (GCM) 10K type strain sequencing project: providing services to taxonomists for standard genome sequencing and annotation.</title>
        <authorList>
            <consortium name="The Broad Institute Genomics Platform"/>
            <consortium name="The Broad Institute Genome Sequencing Center for Infectious Disease"/>
            <person name="Wu L."/>
            <person name="Ma J."/>
        </authorList>
    </citation>
    <scope>NUCLEOTIDE SEQUENCE [LARGE SCALE GENOMIC DNA]</scope>
    <source>
        <strain evidence="14">JCM 3175</strain>
    </source>
</reference>
<evidence type="ECO:0000313" key="13">
    <source>
        <dbReference type="EMBL" id="GAA4573710.1"/>
    </source>
</evidence>
<sequence length="644" mass="66378">MIPTPSSAPVRTRTGAGGRIGQTASGSAWARHHRGLQTLLTLLGAVFLLLTWSTGASAHAELQTTTPANGAVLAQGPATVTLQFTEGVQVRPDGLRVLAADGTRVDLEDAAPSPANPNRVAVTLRSGLSDGTYTVAWRAASADSHPIHGASTFTVGAPGSGSGLPGADQGSDPVVSALVLLSRSAGYAGLALLIGATGIVALLAEGANPRRPRKLARAGAVTIFFSAVLSLLAQGPYAAGSGHNLLDPDLLRETLAERPGLAMLARVLLAAVLTLPALIRPRTPMPTTPRRAQARAAQALLPAVALAATFSAAGHAMSGHQIPLAVTADILHLTAMGLWLGGLVTLGVLCVRPDAPGPLGTTIRRFSTLAAWCVAVLVVTGVYQATRQVGTLADLLTTQYGRLLTGKVVVVLLMIGLGHTARRWTQRHAHTATAPKPAALHRMRRTVALEAAIGVVVLALSALLAGSAPPHKQSVTPPTATNAAAVTLEAHYDTGTGVEGTGTVRVGFVRKAAGTYDMDLRVTGPSEAPIAPAEITATWSLPAHDLGPLPVALIEKETGHWQAEAYLAPAGTWTLNVKIRTSDFDEDTVTFATSNAALDAPARPADRGAEAPPHGSDRTHSAPRPHPFTRAATPAYLCCHRPTA</sequence>
<feature type="transmembrane region" description="Helical" evidence="10">
    <location>
        <begin position="299"/>
        <end position="318"/>
    </location>
</feature>
<feature type="compositionally biased region" description="Basic and acidic residues" evidence="9">
    <location>
        <begin position="604"/>
        <end position="620"/>
    </location>
</feature>
<dbReference type="EMBL" id="BAABGU010000022">
    <property type="protein sequence ID" value="GAA4573710.1"/>
    <property type="molecule type" value="Genomic_DNA"/>
</dbReference>
<feature type="transmembrane region" description="Helical" evidence="10">
    <location>
        <begin position="259"/>
        <end position="279"/>
    </location>
</feature>
<evidence type="ECO:0000256" key="5">
    <source>
        <dbReference type="ARBA" id="ARBA00022729"/>
    </source>
</evidence>
<evidence type="ECO:0000256" key="7">
    <source>
        <dbReference type="ARBA" id="ARBA00023008"/>
    </source>
</evidence>
<dbReference type="InterPro" id="IPR007348">
    <property type="entry name" value="CopC_dom"/>
</dbReference>
<evidence type="ECO:0000313" key="14">
    <source>
        <dbReference type="Proteomes" id="UP001500307"/>
    </source>
</evidence>
<feature type="transmembrane region" description="Helical" evidence="10">
    <location>
        <begin position="447"/>
        <end position="468"/>
    </location>
</feature>
<evidence type="ECO:0000256" key="6">
    <source>
        <dbReference type="ARBA" id="ARBA00022989"/>
    </source>
</evidence>
<keyword evidence="5" id="KW-0732">Signal</keyword>
<gene>
    <name evidence="13" type="ORF">GCM10023176_39250</name>
</gene>
<comment type="subcellular location">
    <subcellularLocation>
        <location evidence="1">Cell membrane</location>
        <topology evidence="1">Multi-pass membrane protein</topology>
    </subcellularLocation>
</comment>
<evidence type="ECO:0000256" key="4">
    <source>
        <dbReference type="ARBA" id="ARBA00022723"/>
    </source>
</evidence>
<dbReference type="PANTHER" id="PTHR34820:SF4">
    <property type="entry name" value="INNER MEMBRANE PROTEIN YEBZ"/>
    <property type="match status" value="1"/>
</dbReference>
<evidence type="ECO:0000256" key="2">
    <source>
        <dbReference type="ARBA" id="ARBA00022475"/>
    </source>
</evidence>
<feature type="region of interest" description="Disordered" evidence="9">
    <location>
        <begin position="595"/>
        <end position="629"/>
    </location>
</feature>
<dbReference type="Pfam" id="PF04234">
    <property type="entry name" value="CopC"/>
    <property type="match status" value="1"/>
</dbReference>
<dbReference type="Gene3D" id="2.60.40.1220">
    <property type="match status" value="1"/>
</dbReference>
<dbReference type="RefSeq" id="WP_346121572.1">
    <property type="nucleotide sequence ID" value="NZ_BAABGU010000022.1"/>
</dbReference>
<keyword evidence="4" id="KW-0479">Metal-binding</keyword>
<evidence type="ECO:0000259" key="11">
    <source>
        <dbReference type="Pfam" id="PF04234"/>
    </source>
</evidence>
<evidence type="ECO:0000256" key="1">
    <source>
        <dbReference type="ARBA" id="ARBA00004651"/>
    </source>
</evidence>
<evidence type="ECO:0000259" key="12">
    <source>
        <dbReference type="Pfam" id="PF05425"/>
    </source>
</evidence>
<keyword evidence="2" id="KW-1003">Cell membrane</keyword>
<feature type="domain" description="Copper resistance protein D" evidence="12">
    <location>
        <begin position="362"/>
        <end position="464"/>
    </location>
</feature>
<proteinExistence type="predicted"/>
<evidence type="ECO:0000256" key="8">
    <source>
        <dbReference type="ARBA" id="ARBA00023136"/>
    </source>
</evidence>
<keyword evidence="6 10" id="KW-1133">Transmembrane helix</keyword>
<dbReference type="PANTHER" id="PTHR34820">
    <property type="entry name" value="INNER MEMBRANE PROTEIN YEBZ"/>
    <property type="match status" value="1"/>
</dbReference>
<feature type="transmembrane region" description="Helical" evidence="10">
    <location>
        <begin position="363"/>
        <end position="383"/>
    </location>
</feature>
<dbReference type="Proteomes" id="UP001500307">
    <property type="component" value="Unassembled WGS sequence"/>
</dbReference>
<keyword evidence="3 10" id="KW-0812">Transmembrane</keyword>
<feature type="transmembrane region" description="Helical" evidence="10">
    <location>
        <begin position="215"/>
        <end position="239"/>
    </location>
</feature>
<dbReference type="Pfam" id="PF05425">
    <property type="entry name" value="CopD"/>
    <property type="match status" value="1"/>
</dbReference>
<dbReference type="InterPro" id="IPR014755">
    <property type="entry name" value="Cu-Rt/internalin_Ig-like"/>
</dbReference>
<feature type="transmembrane region" description="Helical" evidence="10">
    <location>
        <begin position="185"/>
        <end position="203"/>
    </location>
</feature>
<dbReference type="InterPro" id="IPR032694">
    <property type="entry name" value="CopC/D"/>
</dbReference>
<keyword evidence="8 10" id="KW-0472">Membrane</keyword>
<feature type="domain" description="CopC" evidence="11">
    <location>
        <begin position="59"/>
        <end position="155"/>
    </location>
</feature>
<feature type="transmembrane region" description="Helical" evidence="10">
    <location>
        <begin position="403"/>
        <end position="421"/>
    </location>
</feature>
<evidence type="ECO:0000256" key="9">
    <source>
        <dbReference type="SAM" id="MobiDB-lite"/>
    </source>
</evidence>
<dbReference type="InterPro" id="IPR008457">
    <property type="entry name" value="Cu-R_CopD_dom"/>
</dbReference>
<dbReference type="SUPFAM" id="SSF81296">
    <property type="entry name" value="E set domains"/>
    <property type="match status" value="1"/>
</dbReference>
<evidence type="ECO:0000256" key="3">
    <source>
        <dbReference type="ARBA" id="ARBA00022692"/>
    </source>
</evidence>